<sequence>MAEKKGKEYSPEMQDSILPLPGRSLWQGHPYSQAGALGPQDFRALQYSVPPGMHQLRGIPLTQAGAIATAGQPYFLHQEQAPQDDSRAYSQIGGTQVKADGQVPPQSPTQGSSARSLLSQNPQPDRVAAKLSVPPQIPQQARPVQQRQGSPELVASAAGESLHVNARQYHRILKRREARQKLEDALHLTPGGRRPYLHESRHKHAVRRPRGPGGRFMTAAEIAALKKAGEDANNGGEEKILTSAQSTQANEKKFGRKGTSQSDSIPNEAKIGRRRKKRKRGPPGH</sequence>
<dbReference type="SMART" id="SM00521">
    <property type="entry name" value="CBF"/>
    <property type="match status" value="1"/>
</dbReference>
<keyword evidence="3 6" id="KW-0238">DNA-binding</keyword>
<dbReference type="GO" id="GO:0005634">
    <property type="term" value="C:nucleus"/>
    <property type="evidence" value="ECO:0007669"/>
    <property type="project" value="UniProtKB-SubCell"/>
</dbReference>
<feature type="region of interest" description="Disordered" evidence="7">
    <location>
        <begin position="228"/>
        <end position="285"/>
    </location>
</feature>
<evidence type="ECO:0000313" key="9">
    <source>
        <dbReference type="Proteomes" id="UP000250266"/>
    </source>
</evidence>
<reference evidence="8 9" key="1">
    <citation type="journal article" date="2016" name="Nat. Commun.">
        <title>Ectomycorrhizal ecology is imprinted in the genome of the dominant symbiotic fungus Cenococcum geophilum.</title>
        <authorList>
            <consortium name="DOE Joint Genome Institute"/>
            <person name="Peter M."/>
            <person name="Kohler A."/>
            <person name="Ohm R.A."/>
            <person name="Kuo A."/>
            <person name="Krutzmann J."/>
            <person name="Morin E."/>
            <person name="Arend M."/>
            <person name="Barry K.W."/>
            <person name="Binder M."/>
            <person name="Choi C."/>
            <person name="Clum A."/>
            <person name="Copeland A."/>
            <person name="Grisel N."/>
            <person name="Haridas S."/>
            <person name="Kipfer T."/>
            <person name="LaButti K."/>
            <person name="Lindquist E."/>
            <person name="Lipzen A."/>
            <person name="Maire R."/>
            <person name="Meier B."/>
            <person name="Mihaltcheva S."/>
            <person name="Molinier V."/>
            <person name="Murat C."/>
            <person name="Poggeler S."/>
            <person name="Quandt C.A."/>
            <person name="Sperisen C."/>
            <person name="Tritt A."/>
            <person name="Tisserant E."/>
            <person name="Crous P.W."/>
            <person name="Henrissat B."/>
            <person name="Nehls U."/>
            <person name="Egli S."/>
            <person name="Spatafora J.W."/>
            <person name="Grigoriev I.V."/>
            <person name="Martin F.M."/>
        </authorList>
    </citation>
    <scope>NUCLEOTIDE SEQUENCE [LARGE SCALE GENOMIC DNA]</scope>
    <source>
        <strain evidence="8 9">CBS 459.81</strain>
    </source>
</reference>
<comment type="subcellular location">
    <subcellularLocation>
        <location evidence="1 6">Nucleus</location>
    </subcellularLocation>
</comment>
<keyword evidence="9" id="KW-1185">Reference proteome</keyword>
<dbReference type="Gene3D" id="6.10.250.2430">
    <property type="match status" value="1"/>
</dbReference>
<name>A0A8E2E2W4_9PEZI</name>
<gene>
    <name evidence="8" type="ORF">K432DRAFT_428781</name>
</gene>
<dbReference type="PRINTS" id="PR00616">
    <property type="entry name" value="CCAATSUBUNTB"/>
</dbReference>
<feature type="region of interest" description="Disordered" evidence="7">
    <location>
        <begin position="186"/>
        <end position="216"/>
    </location>
</feature>
<feature type="region of interest" description="Disordered" evidence="7">
    <location>
        <begin position="96"/>
        <end position="127"/>
    </location>
</feature>
<comment type="subunit">
    <text evidence="6">Heterotrimer.</text>
</comment>
<dbReference type="EMBL" id="KV745218">
    <property type="protein sequence ID" value="OCK76362.1"/>
    <property type="molecule type" value="Genomic_DNA"/>
</dbReference>
<protein>
    <recommendedName>
        <fullName evidence="6">Transcriptional activator HAP2</fullName>
    </recommendedName>
</protein>
<keyword evidence="4 6" id="KW-0804">Transcription</keyword>
<evidence type="ECO:0000256" key="2">
    <source>
        <dbReference type="ARBA" id="ARBA00023015"/>
    </source>
</evidence>
<evidence type="ECO:0000256" key="7">
    <source>
        <dbReference type="SAM" id="MobiDB-lite"/>
    </source>
</evidence>
<dbReference type="GO" id="GO:0003700">
    <property type="term" value="F:DNA-binding transcription factor activity"/>
    <property type="evidence" value="ECO:0007669"/>
    <property type="project" value="UniProtKB-UniRule"/>
</dbReference>
<evidence type="ECO:0000256" key="1">
    <source>
        <dbReference type="ARBA" id="ARBA00004123"/>
    </source>
</evidence>
<dbReference type="Pfam" id="PF02045">
    <property type="entry name" value="CBFB_NFYA"/>
    <property type="match status" value="1"/>
</dbReference>
<dbReference type="GO" id="GO:0003677">
    <property type="term" value="F:DNA binding"/>
    <property type="evidence" value="ECO:0007669"/>
    <property type="project" value="UniProtKB-KW"/>
</dbReference>
<feature type="compositionally biased region" description="Basic residues" evidence="7">
    <location>
        <begin position="272"/>
        <end position="285"/>
    </location>
</feature>
<proteinExistence type="inferred from homology"/>
<evidence type="ECO:0000313" key="8">
    <source>
        <dbReference type="EMBL" id="OCK76362.1"/>
    </source>
</evidence>
<keyword evidence="2 6" id="KW-0805">Transcription regulation</keyword>
<dbReference type="Proteomes" id="UP000250266">
    <property type="component" value="Unassembled WGS sequence"/>
</dbReference>
<accession>A0A8E2E2W4</accession>
<keyword evidence="5 6" id="KW-0539">Nucleus</keyword>
<feature type="compositionally biased region" description="Basic residues" evidence="7">
    <location>
        <begin position="200"/>
        <end position="210"/>
    </location>
</feature>
<dbReference type="PROSITE" id="PS51152">
    <property type="entry name" value="NFYA_HAP2_2"/>
    <property type="match status" value="1"/>
</dbReference>
<comment type="function">
    <text evidence="6">Component of the sequence-specific heterotrimeric transcription factor (NF-Y) which specifically recognizes a 5'-CCAAT-3' box motif found in the promoters of its target genes.</text>
</comment>
<comment type="similarity">
    <text evidence="6">Belongs to the NFYA/HAP2 subunit family.</text>
</comment>
<evidence type="ECO:0000256" key="4">
    <source>
        <dbReference type="ARBA" id="ARBA00023163"/>
    </source>
</evidence>
<evidence type="ECO:0000256" key="6">
    <source>
        <dbReference type="RuleBase" id="RU367155"/>
    </source>
</evidence>
<feature type="compositionally biased region" description="Polar residues" evidence="7">
    <location>
        <begin position="108"/>
        <end position="123"/>
    </location>
</feature>
<dbReference type="OrthoDB" id="1097733at2759"/>
<dbReference type="PANTHER" id="PTHR12632">
    <property type="entry name" value="TRANSCRIPTION FACTOR NF-Y ALPHA-RELATED"/>
    <property type="match status" value="1"/>
</dbReference>
<organism evidence="8 9">
    <name type="scientific">Lepidopterella palustris CBS 459.81</name>
    <dbReference type="NCBI Taxonomy" id="1314670"/>
    <lineage>
        <taxon>Eukaryota</taxon>
        <taxon>Fungi</taxon>
        <taxon>Dikarya</taxon>
        <taxon>Ascomycota</taxon>
        <taxon>Pezizomycotina</taxon>
        <taxon>Dothideomycetes</taxon>
        <taxon>Pleosporomycetidae</taxon>
        <taxon>Mytilinidiales</taxon>
        <taxon>Argynnaceae</taxon>
        <taxon>Lepidopterella</taxon>
    </lineage>
</organism>
<evidence type="ECO:0000256" key="5">
    <source>
        <dbReference type="ARBA" id="ARBA00023242"/>
    </source>
</evidence>
<evidence type="ECO:0000256" key="3">
    <source>
        <dbReference type="ARBA" id="ARBA00023125"/>
    </source>
</evidence>
<dbReference type="InterPro" id="IPR001289">
    <property type="entry name" value="NFYA"/>
</dbReference>
<dbReference type="AlphaFoldDB" id="A0A8E2E2W4"/>